<keyword evidence="5 7" id="KW-1133">Transmembrane helix</keyword>
<evidence type="ECO:0000256" key="6">
    <source>
        <dbReference type="ARBA" id="ARBA00023136"/>
    </source>
</evidence>
<feature type="transmembrane region" description="Helical" evidence="7">
    <location>
        <begin position="245"/>
        <end position="268"/>
    </location>
</feature>
<dbReference type="PANTHER" id="PTHR43163">
    <property type="entry name" value="DIPEPTIDE TRANSPORT SYSTEM PERMEASE PROTEIN DPPB-RELATED"/>
    <property type="match status" value="1"/>
</dbReference>
<organism evidence="9 10">
    <name type="scientific">Aeromicrobium erythreum</name>
    <dbReference type="NCBI Taxonomy" id="2041"/>
    <lineage>
        <taxon>Bacteria</taxon>
        <taxon>Bacillati</taxon>
        <taxon>Actinomycetota</taxon>
        <taxon>Actinomycetes</taxon>
        <taxon>Propionibacteriales</taxon>
        <taxon>Nocardioidaceae</taxon>
        <taxon>Aeromicrobium</taxon>
    </lineage>
</organism>
<feature type="transmembrane region" description="Helical" evidence="7">
    <location>
        <begin position="111"/>
        <end position="135"/>
    </location>
</feature>
<keyword evidence="6 7" id="KW-0472">Membrane</keyword>
<dbReference type="Gene3D" id="1.10.3720.10">
    <property type="entry name" value="MetI-like"/>
    <property type="match status" value="2"/>
</dbReference>
<dbReference type="Proteomes" id="UP000067689">
    <property type="component" value="Chromosome"/>
</dbReference>
<comment type="similarity">
    <text evidence="7">Belongs to the binding-protein-dependent transport system permease family.</text>
</comment>
<evidence type="ECO:0000256" key="3">
    <source>
        <dbReference type="ARBA" id="ARBA00022475"/>
    </source>
</evidence>
<evidence type="ECO:0000259" key="8">
    <source>
        <dbReference type="PROSITE" id="PS50928"/>
    </source>
</evidence>
<keyword evidence="2 7" id="KW-0813">Transport</keyword>
<dbReference type="Pfam" id="PF00528">
    <property type="entry name" value="BPD_transp_1"/>
    <property type="match status" value="2"/>
</dbReference>
<keyword evidence="3" id="KW-1003">Cell membrane</keyword>
<feature type="domain" description="ABC transmembrane type-1" evidence="8">
    <location>
        <begin position="385"/>
        <end position="571"/>
    </location>
</feature>
<dbReference type="STRING" id="2041.AERYTH_15750"/>
<feature type="transmembrane region" description="Helical" evidence="7">
    <location>
        <begin position="510"/>
        <end position="528"/>
    </location>
</feature>
<dbReference type="KEGG" id="aer:AERYTH_15750"/>
<dbReference type="GO" id="GO:0005886">
    <property type="term" value="C:plasma membrane"/>
    <property type="evidence" value="ECO:0007669"/>
    <property type="project" value="UniProtKB-SubCell"/>
</dbReference>
<dbReference type="OrthoDB" id="8480309at2"/>
<feature type="transmembrane region" description="Helical" evidence="7">
    <location>
        <begin position="548"/>
        <end position="573"/>
    </location>
</feature>
<evidence type="ECO:0000313" key="10">
    <source>
        <dbReference type="Proteomes" id="UP000067689"/>
    </source>
</evidence>
<dbReference type="InterPro" id="IPR000515">
    <property type="entry name" value="MetI-like"/>
</dbReference>
<feature type="transmembrane region" description="Helical" evidence="7">
    <location>
        <begin position="288"/>
        <end position="310"/>
    </location>
</feature>
<feature type="transmembrane region" description="Helical" evidence="7">
    <location>
        <begin position="184"/>
        <end position="211"/>
    </location>
</feature>
<keyword evidence="10" id="KW-1185">Reference proteome</keyword>
<evidence type="ECO:0000313" key="9">
    <source>
        <dbReference type="EMBL" id="ALX06046.1"/>
    </source>
</evidence>
<evidence type="ECO:0000256" key="7">
    <source>
        <dbReference type="RuleBase" id="RU363032"/>
    </source>
</evidence>
<evidence type="ECO:0000256" key="5">
    <source>
        <dbReference type="ARBA" id="ARBA00022989"/>
    </source>
</evidence>
<dbReference type="SUPFAM" id="SSF161098">
    <property type="entry name" value="MetI-like"/>
    <property type="match status" value="2"/>
</dbReference>
<dbReference type="AlphaFoldDB" id="A0A0U4CDU6"/>
<dbReference type="EMBL" id="CP011502">
    <property type="protein sequence ID" value="ALX06046.1"/>
    <property type="molecule type" value="Genomic_DNA"/>
</dbReference>
<gene>
    <name evidence="9" type="ORF">AERYTH_15750</name>
</gene>
<evidence type="ECO:0000256" key="4">
    <source>
        <dbReference type="ARBA" id="ARBA00022692"/>
    </source>
</evidence>
<dbReference type="InterPro" id="IPR035906">
    <property type="entry name" value="MetI-like_sf"/>
</dbReference>
<feature type="transmembrane region" description="Helical" evidence="7">
    <location>
        <begin position="389"/>
        <end position="413"/>
    </location>
</feature>
<dbReference type="PROSITE" id="PS50928">
    <property type="entry name" value="ABC_TM1"/>
    <property type="match status" value="1"/>
</dbReference>
<feature type="transmembrane region" description="Helical" evidence="7">
    <location>
        <begin position="147"/>
        <end position="172"/>
    </location>
</feature>
<dbReference type="GO" id="GO:0055085">
    <property type="term" value="P:transmembrane transport"/>
    <property type="evidence" value="ECO:0007669"/>
    <property type="project" value="InterPro"/>
</dbReference>
<proteinExistence type="inferred from homology"/>
<feature type="transmembrane region" description="Helical" evidence="7">
    <location>
        <begin position="333"/>
        <end position="353"/>
    </location>
</feature>
<keyword evidence="4 7" id="KW-0812">Transmembrane</keyword>
<dbReference type="PATRIC" id="fig|2041.4.peg.3292"/>
<sequence length="586" mass="58830">MPEPRPRRDAVVTAASRLLAASGLLALVGALPWLASRDPALTVLRARYADREATPEALAAVRAELGLDAGPFTLLGQWVSGLLRGDLGTSWISGRPVGPGLLDNLSVSLTLVGFSLVVAFAVATVSVTVAMRAGLRGRPSFGSGSGSVLLTALPEFLLATVLLLVGAVWLGWFPPFGWDGPGQAVLPALALGLPAGGLLGRLTATAVTAVFTEPWVTTWRGAGFTRREVATAVLRRAVPSVLPQLGLVVVGLTGGAVAVEEVFAIPGIGRALLGAAAAQDLPALQAGLLLLVVVAAVAGGAASLLARLLLGRAVRLSALSLPEPVVVLRRRDLLVPGVAGALLLVVVVAGLLGDPSTSAHPRLAPPSPGLWLGADASGRDLLARVGHGALTTVGTGLVVLVLCLLIGLAVGCLSHAATGPIEIANAAPPVLAGLVVAAIAGPSQLGAAVAVTAVSWAPLAAHTSALLREAGSQPHVAVLPVLGVGPVRRLVRHTLPAVVPAVTRHAALRLPGIVLALASLGFLGLGARPPRPEWGLVLAEGSAYVERAPWTALGPAGALVLVSVLSVGATAVLTTRRSGRAASTAA</sequence>
<evidence type="ECO:0000256" key="1">
    <source>
        <dbReference type="ARBA" id="ARBA00004651"/>
    </source>
</evidence>
<reference evidence="9 10" key="1">
    <citation type="journal article" date="1991" name="Int. J. Syst. Bacteriol.">
        <title>Description of the erythromycin-producing bacterium Arthrobacter sp. strain NRRL B-3381 as Aeromicrobium erythreum gen. nov., sp. nov.</title>
        <authorList>
            <person name="Miller E.S."/>
            <person name="Woese C.R."/>
            <person name="Brenner S."/>
        </authorList>
    </citation>
    <scope>NUCLEOTIDE SEQUENCE [LARGE SCALE GENOMIC DNA]</scope>
    <source>
        <strain evidence="9 10">AR18</strain>
    </source>
</reference>
<comment type="subcellular location">
    <subcellularLocation>
        <location evidence="1 7">Cell membrane</location>
        <topology evidence="1 7">Multi-pass membrane protein</topology>
    </subcellularLocation>
</comment>
<protein>
    <submittedName>
        <fullName evidence="9">ABC transporter permease</fullName>
    </submittedName>
</protein>
<evidence type="ECO:0000256" key="2">
    <source>
        <dbReference type="ARBA" id="ARBA00022448"/>
    </source>
</evidence>
<dbReference type="PANTHER" id="PTHR43163:SF3">
    <property type="entry name" value="PEPTIDE ABC TRANSPORTER PERMEASE PROTEIN"/>
    <property type="match status" value="1"/>
</dbReference>
<name>A0A0U4CDU6_9ACTN</name>
<accession>A0A0U4CDU6</accession>
<dbReference type="RefSeq" id="WP_067860623.1">
    <property type="nucleotide sequence ID" value="NZ_CP011502.1"/>
</dbReference>